<accession>A0A8D8DLL6</accession>
<keyword evidence="1" id="KW-0732">Signal</keyword>
<sequence>MVEWHHLRLVVWFREMLVILEGFVLRDRRRLVPRLTTPNFDNQELFVFAMPDSVNMSDFSDELHHEQTDLVVRIPHQDIDLISAYRFENGRFKSASISCEKWHHTFQSGEVKLVQWVVLHHLI</sequence>
<proteinExistence type="predicted"/>
<dbReference type="AlphaFoldDB" id="A0A8D8DLL6"/>
<organism evidence="2">
    <name type="scientific">Culex pipiens</name>
    <name type="common">House mosquito</name>
    <dbReference type="NCBI Taxonomy" id="7175"/>
    <lineage>
        <taxon>Eukaryota</taxon>
        <taxon>Metazoa</taxon>
        <taxon>Ecdysozoa</taxon>
        <taxon>Arthropoda</taxon>
        <taxon>Hexapoda</taxon>
        <taxon>Insecta</taxon>
        <taxon>Pterygota</taxon>
        <taxon>Neoptera</taxon>
        <taxon>Endopterygota</taxon>
        <taxon>Diptera</taxon>
        <taxon>Nematocera</taxon>
        <taxon>Culicoidea</taxon>
        <taxon>Culicidae</taxon>
        <taxon>Culicinae</taxon>
        <taxon>Culicini</taxon>
        <taxon>Culex</taxon>
        <taxon>Culex</taxon>
    </lineage>
</organism>
<dbReference type="EMBL" id="HBUE01269735">
    <property type="protein sequence ID" value="CAG6563337.1"/>
    <property type="molecule type" value="Transcribed_RNA"/>
</dbReference>
<reference evidence="2" key="1">
    <citation type="submission" date="2021-05" db="EMBL/GenBank/DDBJ databases">
        <authorList>
            <person name="Alioto T."/>
            <person name="Alioto T."/>
            <person name="Gomez Garrido J."/>
        </authorList>
    </citation>
    <scope>NUCLEOTIDE SEQUENCE</scope>
</reference>
<name>A0A8D8DLL6_CULPI</name>
<dbReference type="EMBL" id="HBUE01164461">
    <property type="protein sequence ID" value="CAG6511896.1"/>
    <property type="molecule type" value="Transcribed_RNA"/>
</dbReference>
<evidence type="ECO:0000256" key="1">
    <source>
        <dbReference type="SAM" id="SignalP"/>
    </source>
</evidence>
<feature type="chain" id="PRO_5036260581" evidence="1">
    <location>
        <begin position="23"/>
        <end position="123"/>
    </location>
</feature>
<protein>
    <submittedName>
        <fullName evidence="2">(northern house mosquito) hypothetical protein</fullName>
    </submittedName>
</protein>
<evidence type="ECO:0000313" key="2">
    <source>
        <dbReference type="EMBL" id="CAG6511896.1"/>
    </source>
</evidence>
<feature type="signal peptide" evidence="1">
    <location>
        <begin position="1"/>
        <end position="22"/>
    </location>
</feature>
<dbReference type="EMBL" id="HBUE01107927">
    <property type="protein sequence ID" value="CAG6487756.1"/>
    <property type="molecule type" value="Transcribed_RNA"/>
</dbReference>